<evidence type="ECO:0000259" key="4">
    <source>
        <dbReference type="PROSITE" id="PS50885"/>
    </source>
</evidence>
<dbReference type="InterPro" id="IPR000160">
    <property type="entry name" value="GGDEF_dom"/>
</dbReference>
<comment type="caution">
    <text evidence="6">The sequence shown here is derived from an EMBL/GenBank/DDBJ whole genome shotgun (WGS) entry which is preliminary data.</text>
</comment>
<dbReference type="InterPro" id="IPR035965">
    <property type="entry name" value="PAS-like_dom_sf"/>
</dbReference>
<dbReference type="PANTHER" id="PTHR44757:SF2">
    <property type="entry name" value="BIOFILM ARCHITECTURE MAINTENANCE PROTEIN MBAA"/>
    <property type="match status" value="1"/>
</dbReference>
<gene>
    <name evidence="6" type="ORF">ABT58_00770</name>
</gene>
<dbReference type="SUPFAM" id="SSF55785">
    <property type="entry name" value="PYP-like sensor domain (PAS domain)"/>
    <property type="match status" value="2"/>
</dbReference>
<dbReference type="Gene3D" id="6.10.340.10">
    <property type="match status" value="1"/>
</dbReference>
<organism evidence="6 7">
    <name type="scientific">Photobacterium aphoticum</name>
    <dbReference type="NCBI Taxonomy" id="754436"/>
    <lineage>
        <taxon>Bacteria</taxon>
        <taxon>Pseudomonadati</taxon>
        <taxon>Pseudomonadota</taxon>
        <taxon>Gammaproteobacteria</taxon>
        <taxon>Vibrionales</taxon>
        <taxon>Vibrionaceae</taxon>
        <taxon>Photobacterium</taxon>
    </lineage>
</organism>
<dbReference type="PROSITE" id="PS50885">
    <property type="entry name" value="HAMP"/>
    <property type="match status" value="1"/>
</dbReference>
<dbReference type="SMART" id="SM00304">
    <property type="entry name" value="HAMP"/>
    <property type="match status" value="1"/>
</dbReference>
<protein>
    <recommendedName>
        <fullName evidence="8">Diguanylate cyclase</fullName>
    </recommendedName>
</protein>
<dbReference type="GO" id="GO:0007165">
    <property type="term" value="P:signal transduction"/>
    <property type="evidence" value="ECO:0007669"/>
    <property type="project" value="InterPro"/>
</dbReference>
<dbReference type="NCBIfam" id="TIGR00229">
    <property type="entry name" value="sensory_box"/>
    <property type="match status" value="2"/>
</dbReference>
<dbReference type="SUPFAM" id="SSF158472">
    <property type="entry name" value="HAMP domain-like"/>
    <property type="match status" value="1"/>
</dbReference>
<dbReference type="RefSeq" id="WP_047872432.1">
    <property type="nucleotide sequence ID" value="NZ_BMYC01000011.1"/>
</dbReference>
<keyword evidence="2" id="KW-0812">Transmembrane</keyword>
<dbReference type="CDD" id="cd00130">
    <property type="entry name" value="PAS"/>
    <property type="match status" value="2"/>
</dbReference>
<keyword evidence="7" id="KW-1185">Reference proteome</keyword>
<dbReference type="InterPro" id="IPR029787">
    <property type="entry name" value="Nucleotide_cyclase"/>
</dbReference>
<evidence type="ECO:0000313" key="6">
    <source>
        <dbReference type="EMBL" id="KLV03087.1"/>
    </source>
</evidence>
<keyword evidence="2" id="KW-0472">Membrane</keyword>
<dbReference type="Proteomes" id="UP000036426">
    <property type="component" value="Unassembled WGS sequence"/>
</dbReference>
<comment type="cofactor">
    <cofactor evidence="1">
        <name>Mg(2+)</name>
        <dbReference type="ChEBI" id="CHEBI:18420"/>
    </cofactor>
</comment>
<feature type="domain" description="HAMP" evidence="4">
    <location>
        <begin position="187"/>
        <end position="241"/>
    </location>
</feature>
<dbReference type="SMART" id="SM00267">
    <property type="entry name" value="GGDEF"/>
    <property type="match status" value="1"/>
</dbReference>
<dbReference type="Pfam" id="PF17152">
    <property type="entry name" value="CHASE8"/>
    <property type="match status" value="1"/>
</dbReference>
<dbReference type="Pfam" id="PF00990">
    <property type="entry name" value="GGDEF"/>
    <property type="match status" value="1"/>
</dbReference>
<feature type="domain" description="PAS" evidence="3">
    <location>
        <begin position="371"/>
        <end position="443"/>
    </location>
</feature>
<name>A0A0J1JLQ3_9GAMM</name>
<dbReference type="PATRIC" id="fig|754436.4.peg.163"/>
<keyword evidence="2" id="KW-1133">Transmembrane helix</keyword>
<feature type="domain" description="GGDEF" evidence="5">
    <location>
        <begin position="527"/>
        <end position="661"/>
    </location>
</feature>
<evidence type="ECO:0008006" key="8">
    <source>
        <dbReference type="Google" id="ProtNLM"/>
    </source>
</evidence>
<dbReference type="Pfam" id="PF13426">
    <property type="entry name" value="PAS_9"/>
    <property type="match status" value="1"/>
</dbReference>
<dbReference type="CDD" id="cd06225">
    <property type="entry name" value="HAMP"/>
    <property type="match status" value="1"/>
</dbReference>
<dbReference type="EMBL" id="LDOV01000001">
    <property type="protein sequence ID" value="KLV03087.1"/>
    <property type="molecule type" value="Genomic_DNA"/>
</dbReference>
<sequence length="671" mass="76357">MNSWISKLSLNQRLSIPIMSFILLVFLGFQFISYQSYLAIERDNLLSRTKALANGVGMNLTASVLFNDAHSAQEILSALKADSLIVEARLELNSHELFAQYTNNKFGAVKPTLEQEQEIITNGYLFGQEMLYLIVPIMMDQEEIAHMHISVSLHALQEMQITHLKFSLFMLILLLANSFYIINRLQHWIVKPITQINEGMRRIIKGDKHQPLTQSQYTNDELYELTDGFNNMVDTINQRDHEIRQAMNELGLEKAFADEVVETVQHALIVAEPNGTITLANKACERVFKQSPASLIGLPIIEVLKPIEREATQQLLSSALQNNRQIDHLLLDSAHQTGTRTYQIVSRPLHHHLQTLFAVEDVTEHQKAERQQKMAAKVFDNSQDAILLFGQDGNVSMVNNTFLRLTGYQERDILGQHYLQLVDPDEYAQIQDDIKFSLVMENHWNGEIQVKTTENELVPLLARINWITDNHGQDRQTVVIASDLRSMKEIKRLEHLANHDPLTNLANRAKLYQALQSQMVQQATTRKSFAVLFLDLDGFKGVNDTYGHDVGDQVLKIIAEKLRRTVRKTDMVSRLAGDEFVVLLSAAHDAMAVKYTCQRLFERICEPMQISGHAVTIGASIGCYYVHADDYQDVDDILRRADKAMYEAKLMGKGQIIEYNEGLPEPDSLYG</sequence>
<dbReference type="InterPro" id="IPR033417">
    <property type="entry name" value="CHASE8"/>
</dbReference>
<feature type="transmembrane region" description="Helical" evidence="2">
    <location>
        <begin position="16"/>
        <end position="40"/>
    </location>
</feature>
<dbReference type="GO" id="GO:0003824">
    <property type="term" value="F:catalytic activity"/>
    <property type="evidence" value="ECO:0007669"/>
    <property type="project" value="UniProtKB-ARBA"/>
</dbReference>
<dbReference type="InterPro" id="IPR013656">
    <property type="entry name" value="PAS_4"/>
</dbReference>
<evidence type="ECO:0000256" key="2">
    <source>
        <dbReference type="SAM" id="Phobius"/>
    </source>
</evidence>
<dbReference type="FunFam" id="3.30.70.270:FF:000001">
    <property type="entry name" value="Diguanylate cyclase domain protein"/>
    <property type="match status" value="1"/>
</dbReference>
<evidence type="ECO:0000256" key="1">
    <source>
        <dbReference type="ARBA" id="ARBA00001946"/>
    </source>
</evidence>
<dbReference type="InterPro" id="IPR043128">
    <property type="entry name" value="Rev_trsase/Diguanyl_cyclase"/>
</dbReference>
<dbReference type="NCBIfam" id="TIGR00254">
    <property type="entry name" value="GGDEF"/>
    <property type="match status" value="1"/>
</dbReference>
<dbReference type="Pfam" id="PF00672">
    <property type="entry name" value="HAMP"/>
    <property type="match status" value="1"/>
</dbReference>
<evidence type="ECO:0000259" key="5">
    <source>
        <dbReference type="PROSITE" id="PS50887"/>
    </source>
</evidence>
<reference evidence="6 7" key="1">
    <citation type="submission" date="2015-05" db="EMBL/GenBank/DDBJ databases">
        <title>Photobacterium galathea sp. nov.</title>
        <authorList>
            <person name="Machado H."/>
            <person name="Gram L."/>
        </authorList>
    </citation>
    <scope>NUCLEOTIDE SEQUENCE [LARGE SCALE GENOMIC DNA]</scope>
    <source>
        <strain evidence="6 7">DSM 25995</strain>
    </source>
</reference>
<dbReference type="Pfam" id="PF08448">
    <property type="entry name" value="PAS_4"/>
    <property type="match status" value="1"/>
</dbReference>
<proteinExistence type="predicted"/>
<evidence type="ECO:0000259" key="3">
    <source>
        <dbReference type="PROSITE" id="PS50112"/>
    </source>
</evidence>
<feature type="transmembrane region" description="Helical" evidence="2">
    <location>
        <begin position="164"/>
        <end position="182"/>
    </location>
</feature>
<dbReference type="SMART" id="SM00091">
    <property type="entry name" value="PAS"/>
    <property type="match status" value="2"/>
</dbReference>
<dbReference type="GO" id="GO:0016020">
    <property type="term" value="C:membrane"/>
    <property type="evidence" value="ECO:0007669"/>
    <property type="project" value="InterPro"/>
</dbReference>
<dbReference type="OrthoDB" id="9812260at2"/>
<dbReference type="PROSITE" id="PS50887">
    <property type="entry name" value="GGDEF"/>
    <property type="match status" value="1"/>
</dbReference>
<dbReference type="AlphaFoldDB" id="A0A0J1JLQ3"/>
<dbReference type="InterPro" id="IPR003660">
    <property type="entry name" value="HAMP_dom"/>
</dbReference>
<dbReference type="SUPFAM" id="SSF55073">
    <property type="entry name" value="Nucleotide cyclase"/>
    <property type="match status" value="1"/>
</dbReference>
<dbReference type="InterPro" id="IPR052155">
    <property type="entry name" value="Biofilm_reg_signaling"/>
</dbReference>
<evidence type="ECO:0000313" key="7">
    <source>
        <dbReference type="Proteomes" id="UP000036426"/>
    </source>
</evidence>
<dbReference type="Gene3D" id="3.30.450.20">
    <property type="entry name" value="PAS domain"/>
    <property type="match status" value="2"/>
</dbReference>
<dbReference type="CDD" id="cd01949">
    <property type="entry name" value="GGDEF"/>
    <property type="match status" value="1"/>
</dbReference>
<dbReference type="InterPro" id="IPR000014">
    <property type="entry name" value="PAS"/>
</dbReference>
<feature type="domain" description="PAS" evidence="3">
    <location>
        <begin position="253"/>
        <end position="323"/>
    </location>
</feature>
<dbReference type="PANTHER" id="PTHR44757">
    <property type="entry name" value="DIGUANYLATE CYCLASE DGCP"/>
    <property type="match status" value="1"/>
</dbReference>
<dbReference type="Gene3D" id="3.30.70.270">
    <property type="match status" value="1"/>
</dbReference>
<dbReference type="PROSITE" id="PS50112">
    <property type="entry name" value="PAS"/>
    <property type="match status" value="2"/>
</dbReference>
<accession>A0A0J1JLQ3</accession>